<dbReference type="GO" id="GO:0016491">
    <property type="term" value="F:oxidoreductase activity"/>
    <property type="evidence" value="ECO:0007669"/>
    <property type="project" value="UniProtKB-KW"/>
</dbReference>
<dbReference type="InterPro" id="IPR036188">
    <property type="entry name" value="FAD/NAD-bd_sf"/>
</dbReference>
<protein>
    <submittedName>
        <fullName evidence="6">Tricarballylate dehydrogenase</fullName>
    </submittedName>
</protein>
<evidence type="ECO:0000313" key="7">
    <source>
        <dbReference type="Proteomes" id="UP000199365"/>
    </source>
</evidence>
<feature type="domain" description="FAD-dependent oxidoreductase 2 FAD-binding" evidence="5">
    <location>
        <begin position="7"/>
        <end position="457"/>
    </location>
</feature>
<proteinExistence type="predicted"/>
<sequence length="485" mass="52841">MKEMQADVVIVGCGAAGLSCALTSLEAGKSVVMLERANEAESGGNTRWTEALLRLKSETEVTDDFVDEFTRNSGYNIQQDFIEATTREYSTWPSVVKALSFLDPEVLNAFAEGVPEVLKWLQDHGIKVVDSYYPYPLYWAMMSIYGGGLAIIETLTPIVKKKGAEVLYETTAVGLLRDDDERVVGIKAVDANHEGIKIHAASVVLACGGFEGNPQMVVQHIGPAARYMRPVARGGYYNKGEGIRMALDAGAAPAGDYADCHRQMIDARSCMQEALVNCFPMGVIVNKDAVRFMDEAPSEAWRIQEDPCRFVTEQRDGIAYLILDQKINDYPNWRTMVRSDLPPVSADSLEGLAQKLELPVAKFVSTLSAYNEACVPGPFEPSTLDGVRTEGLQPPKSNWARPIDKGPFLAYPIMSSITFTYGGLKTTANAQVVNNSGMVIPGLYAAGETVGILYGLYVGAVSVLRALTFGRIAGKHIAERRSLVN</sequence>
<dbReference type="Proteomes" id="UP000199365">
    <property type="component" value="Unassembled WGS sequence"/>
</dbReference>
<dbReference type="PROSITE" id="PS51257">
    <property type="entry name" value="PROKAR_LIPOPROTEIN"/>
    <property type="match status" value="1"/>
</dbReference>
<dbReference type="AlphaFoldDB" id="A0A1H1KH44"/>
<evidence type="ECO:0000256" key="1">
    <source>
        <dbReference type="ARBA" id="ARBA00001974"/>
    </source>
</evidence>
<evidence type="ECO:0000256" key="4">
    <source>
        <dbReference type="ARBA" id="ARBA00023002"/>
    </source>
</evidence>
<dbReference type="PANTHER" id="PTHR43400">
    <property type="entry name" value="FUMARATE REDUCTASE"/>
    <property type="match status" value="1"/>
</dbReference>
<reference evidence="7" key="1">
    <citation type="submission" date="2016-10" db="EMBL/GenBank/DDBJ databases">
        <authorList>
            <person name="Varghese N."/>
            <person name="Submissions S."/>
        </authorList>
    </citation>
    <scope>NUCLEOTIDE SEQUENCE [LARGE SCALE GENOMIC DNA]</scope>
    <source>
        <strain evidence="7">DUS833</strain>
    </source>
</reference>
<evidence type="ECO:0000256" key="3">
    <source>
        <dbReference type="ARBA" id="ARBA00022827"/>
    </source>
</evidence>
<evidence type="ECO:0000259" key="5">
    <source>
        <dbReference type="Pfam" id="PF00890"/>
    </source>
</evidence>
<evidence type="ECO:0000313" key="6">
    <source>
        <dbReference type="EMBL" id="SDR61651.1"/>
    </source>
</evidence>
<dbReference type="EMBL" id="FNKX01000004">
    <property type="protein sequence ID" value="SDR61651.1"/>
    <property type="molecule type" value="Genomic_DNA"/>
</dbReference>
<dbReference type="InterPro" id="IPR050315">
    <property type="entry name" value="FAD-oxidoreductase_2"/>
</dbReference>
<dbReference type="InterPro" id="IPR027477">
    <property type="entry name" value="Succ_DH/fumarate_Rdtase_cat_sf"/>
</dbReference>
<accession>A0A1H1KH44</accession>
<name>A0A1H1KH44_9BURK</name>
<organism evidence="6 7">
    <name type="scientific">Paraburkholderia tuberum</name>
    <dbReference type="NCBI Taxonomy" id="157910"/>
    <lineage>
        <taxon>Bacteria</taxon>
        <taxon>Pseudomonadati</taxon>
        <taxon>Pseudomonadota</taxon>
        <taxon>Betaproteobacteria</taxon>
        <taxon>Burkholderiales</taxon>
        <taxon>Burkholderiaceae</taxon>
        <taxon>Paraburkholderia</taxon>
    </lineage>
</organism>
<keyword evidence="2" id="KW-0285">Flavoprotein</keyword>
<dbReference type="SUPFAM" id="SSF56425">
    <property type="entry name" value="Succinate dehydrogenase/fumarate reductase flavoprotein, catalytic domain"/>
    <property type="match status" value="1"/>
</dbReference>
<dbReference type="Gene3D" id="3.50.50.60">
    <property type="entry name" value="FAD/NAD(P)-binding domain"/>
    <property type="match status" value="1"/>
</dbReference>
<dbReference type="Pfam" id="PF00890">
    <property type="entry name" value="FAD_binding_2"/>
    <property type="match status" value="1"/>
</dbReference>
<dbReference type="InterPro" id="IPR003953">
    <property type="entry name" value="FAD-dep_OxRdtase_2_FAD-bd"/>
</dbReference>
<gene>
    <name evidence="6" type="ORF">SAMN05445850_7881</name>
</gene>
<dbReference type="STRING" id="157910.SAMN05445850_7881"/>
<keyword evidence="7" id="KW-1185">Reference proteome</keyword>
<dbReference type="PANTHER" id="PTHR43400:SF7">
    <property type="entry name" value="FAD-DEPENDENT OXIDOREDUCTASE 2 FAD BINDING DOMAIN-CONTAINING PROTEIN"/>
    <property type="match status" value="1"/>
</dbReference>
<keyword evidence="3" id="KW-0274">FAD</keyword>
<evidence type="ECO:0000256" key="2">
    <source>
        <dbReference type="ARBA" id="ARBA00022630"/>
    </source>
</evidence>
<keyword evidence="4" id="KW-0560">Oxidoreductase</keyword>
<comment type="cofactor">
    <cofactor evidence="1">
        <name>FAD</name>
        <dbReference type="ChEBI" id="CHEBI:57692"/>
    </cofactor>
</comment>
<dbReference type="Gene3D" id="3.90.700.10">
    <property type="entry name" value="Succinate dehydrogenase/fumarate reductase flavoprotein, catalytic domain"/>
    <property type="match status" value="1"/>
</dbReference>
<dbReference type="SUPFAM" id="SSF51905">
    <property type="entry name" value="FAD/NAD(P)-binding domain"/>
    <property type="match status" value="1"/>
</dbReference>